<accession>A0ABZ1KA70</accession>
<dbReference type="PANTHER" id="PTHR42905">
    <property type="entry name" value="PHOSPHOENOLPYRUVATE CARBOXYLASE"/>
    <property type="match status" value="1"/>
</dbReference>
<dbReference type="InterPro" id="IPR039556">
    <property type="entry name" value="ICL/PEPM"/>
</dbReference>
<gene>
    <name evidence="1" type="ORF">OG560_21445</name>
</gene>
<dbReference type="Pfam" id="PF13714">
    <property type="entry name" value="PEP_mutase"/>
    <property type="match status" value="1"/>
</dbReference>
<dbReference type="RefSeq" id="WP_015578491.1">
    <property type="nucleotide sequence ID" value="NZ_CP108135.1"/>
</dbReference>
<keyword evidence="1" id="KW-0456">Lyase</keyword>
<dbReference type="GO" id="GO:0016829">
    <property type="term" value="F:lyase activity"/>
    <property type="evidence" value="ECO:0007669"/>
    <property type="project" value="UniProtKB-KW"/>
</dbReference>
<sequence>MDLRITVERAQRLKQLHAEYKPLVLPTVWDSWSARTAVDAGFPALTIGSHPLADSRGAGDHEGQTFEEVLAAVRPIIASVDVPVSVDLEAGYGQKPADLVAGLVEVGGVGLNIEDTVHSEGGRVRSTQEHAQYVAGLRAAADDAGVPVWINGRTDLFLHAEDASGVLDEAVERLRALEQAGADSVYPVTIQDDDDLLTAVTGAVGIPVNSTAHPVKHDLERFRRLGVGRITYGPLLQFAMTDAMKDMLRRWAP</sequence>
<dbReference type="InterPro" id="IPR040442">
    <property type="entry name" value="Pyrv_kinase-like_dom_sf"/>
</dbReference>
<dbReference type="Gene3D" id="3.20.20.60">
    <property type="entry name" value="Phosphoenolpyruvate-binding domains"/>
    <property type="match status" value="1"/>
</dbReference>
<dbReference type="InterPro" id="IPR015813">
    <property type="entry name" value="Pyrv/PenolPyrv_kinase-like_dom"/>
</dbReference>
<protein>
    <submittedName>
        <fullName evidence="1">Isocitrate lyase/phosphoenolpyruvate mutase family protein</fullName>
    </submittedName>
</protein>
<reference evidence="1 2" key="1">
    <citation type="submission" date="2022-10" db="EMBL/GenBank/DDBJ databases">
        <title>The complete genomes of actinobacterial strains from the NBC collection.</title>
        <authorList>
            <person name="Joergensen T.S."/>
            <person name="Alvarez Arevalo M."/>
            <person name="Sterndorff E.B."/>
            <person name="Faurdal D."/>
            <person name="Vuksanovic O."/>
            <person name="Mourched A.-S."/>
            <person name="Charusanti P."/>
            <person name="Shaw S."/>
            <person name="Blin K."/>
            <person name="Weber T."/>
        </authorList>
    </citation>
    <scope>NUCLEOTIDE SEQUENCE [LARGE SCALE GENOMIC DNA]</scope>
    <source>
        <strain evidence="1 2">NBC_00185</strain>
    </source>
</reference>
<dbReference type="GeneID" id="95063879"/>
<dbReference type="SUPFAM" id="SSF51621">
    <property type="entry name" value="Phosphoenolpyruvate/pyruvate domain"/>
    <property type="match status" value="1"/>
</dbReference>
<proteinExistence type="predicted"/>
<keyword evidence="2" id="KW-1185">Reference proteome</keyword>
<organism evidence="1 2">
    <name type="scientific">[Kitasatospora] papulosa</name>
    <dbReference type="NCBI Taxonomy" id="1464011"/>
    <lineage>
        <taxon>Bacteria</taxon>
        <taxon>Bacillati</taxon>
        <taxon>Actinomycetota</taxon>
        <taxon>Actinomycetes</taxon>
        <taxon>Kitasatosporales</taxon>
        <taxon>Streptomycetaceae</taxon>
        <taxon>Streptomyces</taxon>
    </lineage>
</organism>
<dbReference type="PANTHER" id="PTHR42905:SF16">
    <property type="entry name" value="CARBOXYPHOSPHONOENOLPYRUVATE PHOSPHONOMUTASE-LIKE PROTEIN (AFU_ORTHOLOGUE AFUA_5G07230)"/>
    <property type="match status" value="1"/>
</dbReference>
<evidence type="ECO:0000313" key="1">
    <source>
        <dbReference type="EMBL" id="WTP67846.1"/>
    </source>
</evidence>
<dbReference type="EMBL" id="CP108135">
    <property type="protein sequence ID" value="WTP67846.1"/>
    <property type="molecule type" value="Genomic_DNA"/>
</dbReference>
<evidence type="ECO:0000313" key="2">
    <source>
        <dbReference type="Proteomes" id="UP001622496"/>
    </source>
</evidence>
<name>A0ABZ1KA70_9ACTN</name>
<dbReference type="Proteomes" id="UP001622496">
    <property type="component" value="Chromosome"/>
</dbReference>
<dbReference type="CDD" id="cd00377">
    <property type="entry name" value="ICL_PEPM"/>
    <property type="match status" value="1"/>
</dbReference>